<keyword evidence="1 5" id="KW-0349">Heme</keyword>
<feature type="transmembrane region" description="Helical" evidence="5">
    <location>
        <begin position="57"/>
        <end position="79"/>
    </location>
</feature>
<proteinExistence type="inferred from homology"/>
<keyword evidence="5" id="KW-1133">Transmembrane helix</keyword>
<dbReference type="ExpressionAtlas" id="A0A1D6GMM7">
    <property type="expression patterns" value="baseline and differential"/>
</dbReference>
<dbReference type="GO" id="GO:0020037">
    <property type="term" value="F:heme binding"/>
    <property type="evidence" value="ECO:0007669"/>
    <property type="project" value="UniProtKB-UniRule"/>
</dbReference>
<dbReference type="PANTHER" id="PTHR19359:SF144">
    <property type="entry name" value="CYTOCHROME B5"/>
    <property type="match status" value="1"/>
</dbReference>
<comment type="similarity">
    <text evidence="4 5">Belongs to the cytochrome b5 family.</text>
</comment>
<dbReference type="Pfam" id="PF00173">
    <property type="entry name" value="Cyt-b5"/>
    <property type="match status" value="1"/>
</dbReference>
<dbReference type="SMART" id="SM01117">
    <property type="entry name" value="Cyt-b5"/>
    <property type="match status" value="1"/>
</dbReference>
<evidence type="ECO:0000256" key="4">
    <source>
        <dbReference type="ARBA" id="ARBA00038168"/>
    </source>
</evidence>
<dbReference type="InterPro" id="IPR001199">
    <property type="entry name" value="Cyt_B5-like_heme/steroid-bd"/>
</dbReference>
<reference evidence="6" key="1">
    <citation type="submission" date="2015-12" db="EMBL/GenBank/DDBJ databases">
        <title>Update maize B73 reference genome by single molecule sequencing technologies.</title>
        <authorList>
            <consortium name="Maize Genome Sequencing Project"/>
            <person name="Ware D."/>
        </authorList>
    </citation>
    <scope>NUCLEOTIDE SEQUENCE</scope>
    <source>
        <tissue evidence="6">Seedling</tissue>
    </source>
</reference>
<evidence type="ECO:0000256" key="1">
    <source>
        <dbReference type="ARBA" id="ARBA00022617"/>
    </source>
</evidence>
<evidence type="ECO:0000256" key="5">
    <source>
        <dbReference type="RuleBase" id="RU362121"/>
    </source>
</evidence>
<keyword evidence="2 5" id="KW-0479">Metal-binding</keyword>
<dbReference type="GO" id="GO:0046872">
    <property type="term" value="F:metal ion binding"/>
    <property type="evidence" value="ECO:0007669"/>
    <property type="project" value="UniProtKB-UniRule"/>
</dbReference>
<dbReference type="InterPro" id="IPR036400">
    <property type="entry name" value="Cyt_B5-like_heme/steroid_sf"/>
</dbReference>
<dbReference type="InterPro" id="IPR050668">
    <property type="entry name" value="Cytochrome_b5"/>
</dbReference>
<evidence type="ECO:0000256" key="3">
    <source>
        <dbReference type="ARBA" id="ARBA00023004"/>
    </source>
</evidence>
<protein>
    <submittedName>
        <fullName evidence="6">Cytochrome b5 isoform E</fullName>
    </submittedName>
</protein>
<dbReference type="PROSITE" id="PS50255">
    <property type="entry name" value="CYTOCHROME_B5_2"/>
    <property type="match status" value="1"/>
</dbReference>
<dbReference type="STRING" id="4577.A0A1D6GMM7"/>
<organism evidence="6">
    <name type="scientific">Zea mays</name>
    <name type="common">Maize</name>
    <dbReference type="NCBI Taxonomy" id="4577"/>
    <lineage>
        <taxon>Eukaryota</taxon>
        <taxon>Viridiplantae</taxon>
        <taxon>Streptophyta</taxon>
        <taxon>Embryophyta</taxon>
        <taxon>Tracheophyta</taxon>
        <taxon>Spermatophyta</taxon>
        <taxon>Magnoliopsida</taxon>
        <taxon>Liliopsida</taxon>
        <taxon>Poales</taxon>
        <taxon>Poaceae</taxon>
        <taxon>PACMAD clade</taxon>
        <taxon>Panicoideae</taxon>
        <taxon>Andropogonodae</taxon>
        <taxon>Andropogoneae</taxon>
        <taxon>Tripsacinae</taxon>
        <taxon>Zea</taxon>
    </lineage>
</organism>
<keyword evidence="5" id="KW-0472">Membrane</keyword>
<accession>A0A1D6GMM7</accession>
<sequence>MASENKVFRFEEVAKHNVTKDCWIIIAGKVLFFCSSPILGSPSPLWWHRILDGWRHAFGGFVGYGFVKLFGVLVGGMVYDVTPFMDEHPGGDEVLLAVTGKDATADFEDIGHSDSARDMMEKYHIGQIDASTIPAKRTYVHPQQAPSHSDKNNDLLIKILQFLVPIMILGLAFGIRQYTKSE</sequence>
<dbReference type="SMR" id="A0A1D6GMM7"/>
<dbReference type="SUPFAM" id="SSF55856">
    <property type="entry name" value="Cytochrome b5-like heme/steroid binding domain"/>
    <property type="match status" value="2"/>
</dbReference>
<dbReference type="Gene3D" id="3.10.120.10">
    <property type="entry name" value="Cytochrome b5-like heme/steroid binding domain"/>
    <property type="match status" value="2"/>
</dbReference>
<dbReference type="PANTHER" id="PTHR19359">
    <property type="entry name" value="CYTOCHROME B5"/>
    <property type="match status" value="1"/>
</dbReference>
<dbReference type="EMBL" id="CM000781">
    <property type="protein sequence ID" value="AQK64536.1"/>
    <property type="molecule type" value="Genomic_DNA"/>
</dbReference>
<comment type="caution">
    <text evidence="5">Lacks conserved residue(s) required for the propagation of feature annotation.</text>
</comment>
<accession>A0A3L6EIK9</accession>
<gene>
    <name evidence="6" type="ORF">ZEAMMB73_Zm00001d013839</name>
</gene>
<dbReference type="InterPro" id="IPR018506">
    <property type="entry name" value="Cyt_B5_heme-BS"/>
</dbReference>
<dbReference type="OMA" id="MAGEKRM"/>
<dbReference type="FunCoup" id="A0A1D6GMM7">
    <property type="interactions" value="2654"/>
</dbReference>
<evidence type="ECO:0000313" key="6">
    <source>
        <dbReference type="EMBL" id="AQK64536.1"/>
    </source>
</evidence>
<dbReference type="InParanoid" id="A0A1D6GMM7"/>
<feature type="transmembrane region" description="Helical" evidence="5">
    <location>
        <begin position="155"/>
        <end position="175"/>
    </location>
</feature>
<dbReference type="IntAct" id="A0A1D6GMM7">
    <property type="interactions" value="7"/>
</dbReference>
<dbReference type="PRINTS" id="PR00363">
    <property type="entry name" value="CYTOCHROMEB5"/>
</dbReference>
<dbReference type="AlphaFoldDB" id="A0A1D6GMM7"/>
<evidence type="ECO:0000256" key="2">
    <source>
        <dbReference type="ARBA" id="ARBA00022723"/>
    </source>
</evidence>
<name>A0A1D6GMM7_MAIZE</name>
<dbReference type="PROSITE" id="PS00191">
    <property type="entry name" value="CYTOCHROME_B5_1"/>
    <property type="match status" value="1"/>
</dbReference>
<keyword evidence="5" id="KW-0812">Transmembrane</keyword>
<keyword evidence="3 5" id="KW-0408">Iron</keyword>